<dbReference type="OrthoDB" id="9781621at2"/>
<reference evidence="12 13" key="1">
    <citation type="submission" date="2019-07" db="EMBL/GenBank/DDBJ databases">
        <authorList>
            <person name="Huq M.A."/>
        </authorList>
    </citation>
    <scope>NUCLEOTIDE SEQUENCE [LARGE SCALE GENOMIC DNA]</scope>
    <source>
        <strain evidence="12 13">MAH-3</strain>
    </source>
</reference>
<evidence type="ECO:0000256" key="8">
    <source>
        <dbReference type="ARBA" id="ARBA00047599"/>
    </source>
</evidence>
<keyword evidence="13" id="KW-1185">Reference proteome</keyword>
<comment type="similarity">
    <text evidence="1">Belongs to the NADH dehydrogenase family.</text>
</comment>
<keyword evidence="4" id="KW-0274">FAD</keyword>
<keyword evidence="9" id="KW-0472">Membrane</keyword>
<evidence type="ECO:0000259" key="11">
    <source>
        <dbReference type="Pfam" id="PF22366"/>
    </source>
</evidence>
<dbReference type="InterPro" id="IPR036188">
    <property type="entry name" value="FAD/NAD-bd_sf"/>
</dbReference>
<keyword evidence="3" id="KW-0285">Flavoprotein</keyword>
<dbReference type="InterPro" id="IPR023753">
    <property type="entry name" value="FAD/NAD-binding_dom"/>
</dbReference>
<dbReference type="InterPro" id="IPR054585">
    <property type="entry name" value="NDH2-like_C"/>
</dbReference>
<accession>A0A556N7L8</accession>
<comment type="caution">
    <text evidence="12">The sequence shown here is derived from an EMBL/GenBank/DDBJ whole genome shotgun (WGS) entry which is preliminary data.</text>
</comment>
<dbReference type="PANTHER" id="PTHR43706">
    <property type="entry name" value="NADH DEHYDROGENASE"/>
    <property type="match status" value="1"/>
</dbReference>
<keyword evidence="9" id="KW-1133">Transmembrane helix</keyword>
<keyword evidence="9" id="KW-0812">Transmembrane</keyword>
<dbReference type="PRINTS" id="PR00411">
    <property type="entry name" value="PNDRDTASEI"/>
</dbReference>
<feature type="domain" description="FAD/NAD(P)-binding" evidence="10">
    <location>
        <begin position="5"/>
        <end position="322"/>
    </location>
</feature>
<evidence type="ECO:0000259" key="10">
    <source>
        <dbReference type="Pfam" id="PF07992"/>
    </source>
</evidence>
<dbReference type="AlphaFoldDB" id="A0A556N7L8"/>
<gene>
    <name evidence="12" type="ORF">FO442_03285</name>
</gene>
<evidence type="ECO:0000256" key="7">
    <source>
        <dbReference type="ARBA" id="ARBA00023027"/>
    </source>
</evidence>
<dbReference type="Pfam" id="PF22366">
    <property type="entry name" value="NDH2_C"/>
    <property type="match status" value="1"/>
</dbReference>
<keyword evidence="5" id="KW-0809">Transit peptide</keyword>
<dbReference type="EC" id="1.6.5.9" evidence="2"/>
<evidence type="ECO:0000256" key="6">
    <source>
        <dbReference type="ARBA" id="ARBA00023002"/>
    </source>
</evidence>
<sequence length="424" mass="48337">MKGKRIVIIGGGFAGLNLARKLAKSDCEIVLVDKQNHHMFQPLFYQVASARLEPSNISFPFRAIFKRRKNVDFRYATVNHIHPEKQVIETSMGDIGYDELIIATGCKTNFFGDADLEKYTLAMKTTQQTIHIRNTILAKFEKIMFVNSQKEKEELMNLVIVGAGPTGVELSGAFAEMKSKVLPHDYPHYDFSKLKITLLEGSPNTLNAMSDKSRTWSRRYLEKMGVEVRTSTVVSSYDGHKLTLKNGEVIPTQTVIWAAGVQGNVLPGLEKATMVRARYTVDRYSLIKGYDNVYAIGDISYMETEKYPQGHPQLANVAINQGKTLARNLRARWSGGKMTPFEYKDKGTMATVGKHKAVVELPNFKFQGYFAWMVWMVLHLMLILSIRNKIAVFFNWAWRYVTGDTSLRLILRDERDRELTRRND</sequence>
<organism evidence="12 13">
    <name type="scientific">Fluviicola chungangensis</name>
    <dbReference type="NCBI Taxonomy" id="2597671"/>
    <lineage>
        <taxon>Bacteria</taxon>
        <taxon>Pseudomonadati</taxon>
        <taxon>Bacteroidota</taxon>
        <taxon>Flavobacteriia</taxon>
        <taxon>Flavobacteriales</taxon>
        <taxon>Crocinitomicaceae</taxon>
        <taxon>Fluviicola</taxon>
    </lineage>
</organism>
<evidence type="ECO:0000256" key="9">
    <source>
        <dbReference type="SAM" id="Phobius"/>
    </source>
</evidence>
<proteinExistence type="inferred from homology"/>
<evidence type="ECO:0000256" key="1">
    <source>
        <dbReference type="ARBA" id="ARBA00005272"/>
    </source>
</evidence>
<evidence type="ECO:0000256" key="2">
    <source>
        <dbReference type="ARBA" id="ARBA00012637"/>
    </source>
</evidence>
<dbReference type="RefSeq" id="WP_144331709.1">
    <property type="nucleotide sequence ID" value="NZ_VLPL01000001.1"/>
</dbReference>
<name>A0A556N7L8_9FLAO</name>
<dbReference type="Gene3D" id="3.50.50.100">
    <property type="match status" value="1"/>
</dbReference>
<dbReference type="Pfam" id="PF07992">
    <property type="entry name" value="Pyr_redox_2"/>
    <property type="match status" value="1"/>
</dbReference>
<keyword evidence="6" id="KW-0560">Oxidoreductase</keyword>
<feature type="transmembrane region" description="Helical" evidence="9">
    <location>
        <begin position="369"/>
        <end position="386"/>
    </location>
</feature>
<dbReference type="GO" id="GO:0050136">
    <property type="term" value="F:NADH dehydrogenase (quinone) (non-electrogenic) activity"/>
    <property type="evidence" value="ECO:0007669"/>
    <property type="project" value="UniProtKB-EC"/>
</dbReference>
<keyword evidence="7" id="KW-0520">NAD</keyword>
<dbReference type="PRINTS" id="PR00368">
    <property type="entry name" value="FADPNR"/>
</dbReference>
<evidence type="ECO:0000313" key="13">
    <source>
        <dbReference type="Proteomes" id="UP000316008"/>
    </source>
</evidence>
<dbReference type="InterPro" id="IPR045024">
    <property type="entry name" value="NDH-2"/>
</dbReference>
<protein>
    <recommendedName>
        <fullName evidence="2">NADH:ubiquinone reductase (non-electrogenic)</fullName>
        <ecNumber evidence="2">1.6.5.9</ecNumber>
    </recommendedName>
</protein>
<evidence type="ECO:0000256" key="5">
    <source>
        <dbReference type="ARBA" id="ARBA00022946"/>
    </source>
</evidence>
<dbReference type="EMBL" id="VLPL01000001">
    <property type="protein sequence ID" value="TSJ48174.1"/>
    <property type="molecule type" value="Genomic_DNA"/>
</dbReference>
<dbReference type="Proteomes" id="UP000316008">
    <property type="component" value="Unassembled WGS sequence"/>
</dbReference>
<evidence type="ECO:0000256" key="4">
    <source>
        <dbReference type="ARBA" id="ARBA00022827"/>
    </source>
</evidence>
<comment type="catalytic activity">
    <reaction evidence="8">
        <text>a quinone + NADH + H(+) = a quinol + NAD(+)</text>
        <dbReference type="Rhea" id="RHEA:46160"/>
        <dbReference type="ChEBI" id="CHEBI:15378"/>
        <dbReference type="ChEBI" id="CHEBI:24646"/>
        <dbReference type="ChEBI" id="CHEBI:57540"/>
        <dbReference type="ChEBI" id="CHEBI:57945"/>
        <dbReference type="ChEBI" id="CHEBI:132124"/>
        <dbReference type="EC" id="1.6.5.9"/>
    </reaction>
</comment>
<evidence type="ECO:0000313" key="12">
    <source>
        <dbReference type="EMBL" id="TSJ48174.1"/>
    </source>
</evidence>
<feature type="domain" description="External alternative NADH-ubiquinone oxidoreductase-like C-terminal" evidence="11">
    <location>
        <begin position="346"/>
        <end position="403"/>
    </location>
</feature>
<dbReference type="SUPFAM" id="SSF51905">
    <property type="entry name" value="FAD/NAD(P)-binding domain"/>
    <property type="match status" value="1"/>
</dbReference>
<evidence type="ECO:0000256" key="3">
    <source>
        <dbReference type="ARBA" id="ARBA00022630"/>
    </source>
</evidence>
<dbReference type="PANTHER" id="PTHR43706:SF47">
    <property type="entry name" value="EXTERNAL NADH-UBIQUINONE OXIDOREDUCTASE 1, MITOCHONDRIAL-RELATED"/>
    <property type="match status" value="1"/>
</dbReference>